<dbReference type="EMBL" id="HBKQ01046220">
    <property type="protein sequence ID" value="CAE2270763.1"/>
    <property type="molecule type" value="Transcribed_RNA"/>
</dbReference>
<feature type="region of interest" description="Disordered" evidence="1">
    <location>
        <begin position="1"/>
        <end position="20"/>
    </location>
</feature>
<dbReference type="AlphaFoldDB" id="A0A6U6IU02"/>
<evidence type="ECO:0000313" key="2">
    <source>
        <dbReference type="EMBL" id="CAE2270763.1"/>
    </source>
</evidence>
<gene>
    <name evidence="2" type="ORF">OAUR00152_LOCUS31861</name>
    <name evidence="3" type="ORF">OAUR00152_LOCUS31862</name>
</gene>
<organism evidence="3">
    <name type="scientific">Odontella aurita</name>
    <dbReference type="NCBI Taxonomy" id="265563"/>
    <lineage>
        <taxon>Eukaryota</taxon>
        <taxon>Sar</taxon>
        <taxon>Stramenopiles</taxon>
        <taxon>Ochrophyta</taxon>
        <taxon>Bacillariophyta</taxon>
        <taxon>Mediophyceae</taxon>
        <taxon>Biddulphiophycidae</taxon>
        <taxon>Eupodiscales</taxon>
        <taxon>Odontellaceae</taxon>
        <taxon>Odontella</taxon>
    </lineage>
</organism>
<reference evidence="3" key="1">
    <citation type="submission" date="2021-01" db="EMBL/GenBank/DDBJ databases">
        <authorList>
            <person name="Corre E."/>
            <person name="Pelletier E."/>
            <person name="Niang G."/>
            <person name="Scheremetjew M."/>
            <person name="Finn R."/>
            <person name="Kale V."/>
            <person name="Holt S."/>
            <person name="Cochrane G."/>
            <person name="Meng A."/>
            <person name="Brown T."/>
            <person name="Cohen L."/>
        </authorList>
    </citation>
    <scope>NUCLEOTIDE SEQUENCE</scope>
    <source>
        <strain evidence="3">Isolate 1302-5</strain>
    </source>
</reference>
<name>A0A6U6IU02_9STRA</name>
<evidence type="ECO:0000256" key="1">
    <source>
        <dbReference type="SAM" id="MobiDB-lite"/>
    </source>
</evidence>
<proteinExistence type="predicted"/>
<dbReference type="EMBL" id="HBKQ01046221">
    <property type="protein sequence ID" value="CAE2270764.1"/>
    <property type="molecule type" value="Transcribed_RNA"/>
</dbReference>
<feature type="compositionally biased region" description="Basic and acidic residues" evidence="1">
    <location>
        <begin position="1"/>
        <end position="10"/>
    </location>
</feature>
<evidence type="ECO:0000313" key="3">
    <source>
        <dbReference type="EMBL" id="CAE2270764.1"/>
    </source>
</evidence>
<sequence>MSGNEDGRETVEEDYGVPPKAEPWTVGKVFGIVKSASERIGSSVKDFDEKTQLSVKTKAAAEATGKSLQGFNEQHQVTTKTKAAASAAGSSIKDFDEKHQVSTKTKAGLMSSVQYVSERFGSGKGGSGGGSADDGY</sequence>
<protein>
    <submittedName>
        <fullName evidence="3">Uncharacterized protein</fullName>
    </submittedName>
</protein>
<accession>A0A6U6IU02</accession>